<dbReference type="InterPro" id="IPR013020">
    <property type="entry name" value="Rad3/Chl1-like"/>
</dbReference>
<dbReference type="KEGG" id="acan:ACA1_175150"/>
<dbReference type="GO" id="GO:0043139">
    <property type="term" value="F:5'-3' DNA helicase activity"/>
    <property type="evidence" value="ECO:0007669"/>
    <property type="project" value="UniProtKB-EC"/>
</dbReference>
<evidence type="ECO:0000256" key="8">
    <source>
        <dbReference type="ARBA" id="ARBA00022840"/>
    </source>
</evidence>
<keyword evidence="12" id="KW-0539">Nucleus</keyword>
<keyword evidence="9" id="KW-0408">Iron</keyword>
<dbReference type="Gene3D" id="3.40.50.300">
    <property type="entry name" value="P-loop containing nucleotide triphosphate hydrolases"/>
    <property type="match status" value="3"/>
</dbReference>
<dbReference type="Pfam" id="PF13307">
    <property type="entry name" value="Helicase_C_2"/>
    <property type="match status" value="1"/>
</dbReference>
<dbReference type="EC" id="5.6.2.3" evidence="13"/>
<dbReference type="GO" id="GO:0006139">
    <property type="term" value="P:nucleobase-containing compound metabolic process"/>
    <property type="evidence" value="ECO:0007669"/>
    <property type="project" value="InterPro"/>
</dbReference>
<keyword evidence="6" id="KW-0378">Hydrolase</keyword>
<dbReference type="GO" id="GO:0034085">
    <property type="term" value="P:establishment of sister chromatid cohesion"/>
    <property type="evidence" value="ECO:0007669"/>
    <property type="project" value="TreeGrafter"/>
</dbReference>
<comment type="subcellular location">
    <subcellularLocation>
        <location evidence="2">Nucleus</location>
    </subcellularLocation>
</comment>
<dbReference type="SMART" id="SM00488">
    <property type="entry name" value="DEXDc2"/>
    <property type="match status" value="1"/>
</dbReference>
<evidence type="ECO:0000256" key="9">
    <source>
        <dbReference type="ARBA" id="ARBA00023004"/>
    </source>
</evidence>
<dbReference type="InterPro" id="IPR027417">
    <property type="entry name" value="P-loop_NTPase"/>
</dbReference>
<dbReference type="PANTHER" id="PTHR11472:SF41">
    <property type="entry name" value="ATP-DEPENDENT DNA HELICASE DDX11-RELATED"/>
    <property type="match status" value="1"/>
</dbReference>
<dbReference type="GO" id="GO:0046872">
    <property type="term" value="F:metal ion binding"/>
    <property type="evidence" value="ECO:0007669"/>
    <property type="project" value="UniProtKB-KW"/>
</dbReference>
<keyword evidence="10" id="KW-0411">Iron-sulfur</keyword>
<feature type="region of interest" description="Disordered" evidence="15">
    <location>
        <begin position="118"/>
        <end position="245"/>
    </location>
</feature>
<evidence type="ECO:0000256" key="5">
    <source>
        <dbReference type="ARBA" id="ARBA00022741"/>
    </source>
</evidence>
<dbReference type="NCBIfam" id="TIGR00604">
    <property type="entry name" value="rad3"/>
    <property type="match status" value="1"/>
</dbReference>
<dbReference type="GO" id="GO:0003677">
    <property type="term" value="F:DNA binding"/>
    <property type="evidence" value="ECO:0007669"/>
    <property type="project" value="InterPro"/>
</dbReference>
<comment type="similarity">
    <text evidence="3">Belongs to the DEAD box helicase family. DEAH subfamily. DDX11/CHL1 sub-subfamily.</text>
</comment>
<dbReference type="GO" id="GO:0005634">
    <property type="term" value="C:nucleus"/>
    <property type="evidence" value="ECO:0007669"/>
    <property type="project" value="UniProtKB-SubCell"/>
</dbReference>
<dbReference type="VEuPathDB" id="AmoebaDB:ACA1_175150"/>
<dbReference type="AlphaFoldDB" id="L8HKA2"/>
<evidence type="ECO:0000256" key="3">
    <source>
        <dbReference type="ARBA" id="ARBA00008435"/>
    </source>
</evidence>
<keyword evidence="5" id="KW-0547">Nucleotide-binding</keyword>
<name>L8HKA2_ACACF</name>
<dbReference type="InterPro" id="IPR006554">
    <property type="entry name" value="Helicase-like_DEXD_c2"/>
</dbReference>
<dbReference type="GO" id="GO:0005524">
    <property type="term" value="F:ATP binding"/>
    <property type="evidence" value="ECO:0007669"/>
    <property type="project" value="UniProtKB-KW"/>
</dbReference>
<evidence type="ECO:0000256" key="15">
    <source>
        <dbReference type="SAM" id="MobiDB-lite"/>
    </source>
</evidence>
<feature type="domain" description="Helicase ATP-binding" evidence="16">
    <location>
        <begin position="1"/>
        <end position="475"/>
    </location>
</feature>
<reference evidence="17 18" key="1">
    <citation type="journal article" date="2013" name="Genome Biol.">
        <title>Genome of Acanthamoeba castellanii highlights extensive lateral gene transfer and early evolution of tyrosine kinase signaling.</title>
        <authorList>
            <person name="Clarke M."/>
            <person name="Lohan A.J."/>
            <person name="Liu B."/>
            <person name="Lagkouvardos I."/>
            <person name="Roy S."/>
            <person name="Zafar N."/>
            <person name="Bertelli C."/>
            <person name="Schilde C."/>
            <person name="Kianianmomeni A."/>
            <person name="Burglin T.R."/>
            <person name="Frech C."/>
            <person name="Turcotte B."/>
            <person name="Kopec K.O."/>
            <person name="Synnott J.M."/>
            <person name="Choo C."/>
            <person name="Paponov I."/>
            <person name="Finkler A."/>
            <person name="Soon Heng Tan C."/>
            <person name="Hutchins A.P."/>
            <person name="Weinmeier T."/>
            <person name="Rattei T."/>
            <person name="Chu J.S."/>
            <person name="Gimenez G."/>
            <person name="Irimia M."/>
            <person name="Rigden D.J."/>
            <person name="Fitzpatrick D.A."/>
            <person name="Lorenzo-Morales J."/>
            <person name="Bateman A."/>
            <person name="Chiu C.H."/>
            <person name="Tang P."/>
            <person name="Hegemann P."/>
            <person name="Fromm H."/>
            <person name="Raoult D."/>
            <person name="Greub G."/>
            <person name="Miranda-Saavedra D."/>
            <person name="Chen N."/>
            <person name="Nash P."/>
            <person name="Ginger M.L."/>
            <person name="Horn M."/>
            <person name="Schaap P."/>
            <person name="Caler L."/>
            <person name="Loftus B."/>
        </authorList>
    </citation>
    <scope>NUCLEOTIDE SEQUENCE [LARGE SCALE GENOMIC DNA]</scope>
    <source>
        <strain evidence="17 18">Neff</strain>
    </source>
</reference>
<keyword evidence="8" id="KW-0067">ATP-binding</keyword>
<evidence type="ECO:0000256" key="6">
    <source>
        <dbReference type="ARBA" id="ARBA00022801"/>
    </source>
</evidence>
<evidence type="ECO:0000256" key="10">
    <source>
        <dbReference type="ARBA" id="ARBA00023014"/>
    </source>
</evidence>
<dbReference type="PROSITE" id="PS51193">
    <property type="entry name" value="HELICASE_ATP_BIND_2"/>
    <property type="match status" value="1"/>
</dbReference>
<dbReference type="STRING" id="1257118.L8HKA2"/>
<dbReference type="OrthoDB" id="272481at2759"/>
<keyword evidence="7" id="KW-0347">Helicase</keyword>
<feature type="compositionally biased region" description="Basic and acidic residues" evidence="15">
    <location>
        <begin position="985"/>
        <end position="999"/>
    </location>
</feature>
<feature type="compositionally biased region" description="Basic and acidic residues" evidence="15">
    <location>
        <begin position="118"/>
        <end position="127"/>
    </location>
</feature>
<evidence type="ECO:0000256" key="12">
    <source>
        <dbReference type="ARBA" id="ARBA00023242"/>
    </source>
</evidence>
<dbReference type="InterPro" id="IPR045028">
    <property type="entry name" value="DinG/Rad3-like"/>
</dbReference>
<organism evidence="17 18">
    <name type="scientific">Acanthamoeba castellanii (strain ATCC 30010 / Neff)</name>
    <dbReference type="NCBI Taxonomy" id="1257118"/>
    <lineage>
        <taxon>Eukaryota</taxon>
        <taxon>Amoebozoa</taxon>
        <taxon>Discosea</taxon>
        <taxon>Longamoebia</taxon>
        <taxon>Centramoebida</taxon>
        <taxon>Acanthamoebidae</taxon>
        <taxon>Acanthamoeba</taxon>
    </lineage>
</organism>
<dbReference type="Proteomes" id="UP000011083">
    <property type="component" value="Unassembled WGS sequence"/>
</dbReference>
<feature type="compositionally biased region" description="Basic and acidic residues" evidence="15">
    <location>
        <begin position="60"/>
        <end position="70"/>
    </location>
</feature>
<keyword evidence="11" id="KW-0413">Isomerase</keyword>
<feature type="compositionally biased region" description="Basic and acidic residues" evidence="15">
    <location>
        <begin position="159"/>
        <end position="185"/>
    </location>
</feature>
<dbReference type="GO" id="GO:0051536">
    <property type="term" value="F:iron-sulfur cluster binding"/>
    <property type="evidence" value="ECO:0007669"/>
    <property type="project" value="UniProtKB-KW"/>
</dbReference>
<dbReference type="GO" id="GO:0016818">
    <property type="term" value="F:hydrolase activity, acting on acid anhydrides, in phosphorus-containing anhydrides"/>
    <property type="evidence" value="ECO:0007669"/>
    <property type="project" value="InterPro"/>
</dbReference>
<evidence type="ECO:0000259" key="16">
    <source>
        <dbReference type="PROSITE" id="PS51193"/>
    </source>
</evidence>
<dbReference type="Pfam" id="PF06733">
    <property type="entry name" value="DEAD_2"/>
    <property type="match status" value="1"/>
</dbReference>
<dbReference type="RefSeq" id="XP_004356741.1">
    <property type="nucleotide sequence ID" value="XM_004356688.1"/>
</dbReference>
<keyword evidence="4" id="KW-0479">Metal-binding</keyword>
<dbReference type="OMA" id="QTHQFRD"/>
<comment type="catalytic activity">
    <reaction evidence="14">
        <text>ATP + H2O = ADP + phosphate + H(+)</text>
        <dbReference type="Rhea" id="RHEA:13065"/>
        <dbReference type="ChEBI" id="CHEBI:15377"/>
        <dbReference type="ChEBI" id="CHEBI:15378"/>
        <dbReference type="ChEBI" id="CHEBI:30616"/>
        <dbReference type="ChEBI" id="CHEBI:43474"/>
        <dbReference type="ChEBI" id="CHEBI:456216"/>
        <dbReference type="EC" id="5.6.2.3"/>
    </reaction>
</comment>
<accession>L8HKA2</accession>
<evidence type="ECO:0000313" key="18">
    <source>
        <dbReference type="Proteomes" id="UP000011083"/>
    </source>
</evidence>
<dbReference type="FunFam" id="3.40.50.300:FF:001372">
    <property type="entry name" value="ATP-dependent DNA helicase chl1"/>
    <property type="match status" value="1"/>
</dbReference>
<evidence type="ECO:0000256" key="11">
    <source>
        <dbReference type="ARBA" id="ARBA00023235"/>
    </source>
</evidence>
<dbReference type="CDD" id="cd18788">
    <property type="entry name" value="SF2_C_XPD"/>
    <property type="match status" value="1"/>
</dbReference>
<evidence type="ECO:0000256" key="4">
    <source>
        <dbReference type="ARBA" id="ARBA00022723"/>
    </source>
</evidence>
<keyword evidence="18" id="KW-1185">Reference proteome</keyword>
<evidence type="ECO:0000313" key="17">
    <source>
        <dbReference type="EMBL" id="ELR24841.1"/>
    </source>
</evidence>
<dbReference type="InterPro" id="IPR014013">
    <property type="entry name" value="Helic_SF1/SF2_ATP-bd_DinG/Rad3"/>
</dbReference>
<dbReference type="SMART" id="SM00491">
    <property type="entry name" value="HELICc2"/>
    <property type="match status" value="1"/>
</dbReference>
<feature type="region of interest" description="Disordered" evidence="15">
    <location>
        <begin position="985"/>
        <end position="1005"/>
    </location>
</feature>
<dbReference type="InterPro" id="IPR006555">
    <property type="entry name" value="ATP-dep_Helicase_C"/>
</dbReference>
<sequence length="1005" mass="111114">MYAVLDKGGLGIFESPTGTGKSLSIICSALQWLRDNENNLDLDDAAALDDKPTALQPTDTADKTNKKEEAAASATTASATPELDWITAAYQKMQEKKRALELEEQKEKRLKQQKRLEKLQEAEPDHPNKKRKVAWLSGGKGAGGKAHQQQKPDLSFIDEMIRRSEEKEKRKQEGEGDGDGTHSDDEFCLAEYESEDEDERPPPDVTATSRGGKDKKGHKSKREMLKGLYLDSQEDDEADGEGEEELHVKRTEFADRMRVVTLGSRKNLCVNAKVKRSPQKLSSVGAINDRCLDMQKQKTLVTGEDIPGLSYAARTRTAHAILSNIPFITTEEENMFGKAKKSVVLSKCEWYEQSSQKLYRDHVLLKVRDIEELVQLGEKQRACPYYGTRAAVPSVEVVALPYNMLLHRATRESLGVDLKGNIVVVDEAHNLVDAINEMYSTQLTLRQAESQLDQYRARYQNRLKAKNLSYIRQILVIVRAFIKLLQNPHAWPASASAGAAGAAVAATSSSLALPTFTHHATQESEEKTQISTSNDFLFATKIDNMNLFKIEKYIQRSEIVKKLNGFVEKYESSEVQVHISDDGEEIEVEGRSRPAMGAVEAFLLSLTNADADGRLLLSHNPRKVGESSLKFILLNPAKHFREVVAEARAVVLAGGTMHPIPDLVFQLFGPEAEVPEPIKPKLVGLRSFSCGHVITSESLLTLCVGSGPSDVPFDFAWQNRSSAAMIEELGRLVLNMCNLVPDGVVMFFPSYHYEQQVISTWETSGMLAKINARKKVLREPRAASMIGQVLEEYKDAIDANFTPTGAAASTSRQRGAILSAVVGGKMSEGINFSDGLGRCVVMVGLPYPNPRDPVLVEKMKYISAKAAAAAASTSSSSSSSSSWSSSSSPARRAMSAPVMSARQYYENACMRAVNQSIGRSIRHAGDYATILLVDHRYMRPEITSKLPRWIAATMPPNGADPSKPFTFGQAFGHTRAFFQNKRERQAAIENQRRSAREGNNHCPNK</sequence>
<proteinExistence type="inferred from homology"/>
<dbReference type="PANTHER" id="PTHR11472">
    <property type="entry name" value="DNA REPAIR DEAD HELICASE RAD3/XP-D SUBFAMILY MEMBER"/>
    <property type="match status" value="1"/>
</dbReference>
<evidence type="ECO:0000256" key="7">
    <source>
        <dbReference type="ARBA" id="ARBA00022806"/>
    </source>
</evidence>
<evidence type="ECO:0000256" key="13">
    <source>
        <dbReference type="ARBA" id="ARBA00044969"/>
    </source>
</evidence>
<dbReference type="InterPro" id="IPR010614">
    <property type="entry name" value="RAD3-like_helicase_DEAD"/>
</dbReference>
<feature type="compositionally biased region" description="Acidic residues" evidence="15">
    <location>
        <begin position="232"/>
        <end position="244"/>
    </location>
</feature>
<evidence type="ECO:0000256" key="14">
    <source>
        <dbReference type="ARBA" id="ARBA00048954"/>
    </source>
</evidence>
<evidence type="ECO:0000256" key="2">
    <source>
        <dbReference type="ARBA" id="ARBA00004123"/>
    </source>
</evidence>
<dbReference type="GeneID" id="14925872"/>
<evidence type="ECO:0000256" key="1">
    <source>
        <dbReference type="ARBA" id="ARBA00001966"/>
    </source>
</evidence>
<feature type="region of interest" description="Disordered" evidence="15">
    <location>
        <begin position="50"/>
        <end position="78"/>
    </location>
</feature>
<gene>
    <name evidence="17" type="ORF">ACA1_175150</name>
</gene>
<protein>
    <recommendedName>
        <fullName evidence="13">DNA 5'-3' helicase</fullName>
        <ecNumber evidence="13">5.6.2.3</ecNumber>
    </recommendedName>
</protein>
<comment type="cofactor">
    <cofactor evidence="1">
        <name>[4Fe-4S] cluster</name>
        <dbReference type="ChEBI" id="CHEBI:49883"/>
    </cofactor>
</comment>
<feature type="compositionally biased region" description="Acidic residues" evidence="15">
    <location>
        <begin position="186"/>
        <end position="199"/>
    </location>
</feature>
<dbReference type="EMBL" id="KB007811">
    <property type="protein sequence ID" value="ELR24841.1"/>
    <property type="molecule type" value="Genomic_DNA"/>
</dbReference>